<sequence length="901" mass="97330">MPSFVPLLSYGNPNAAAPQEEKSGERACPCTPPNTLVDGGSRLTLGEEGEKTSTSVQGQVQENAAKRLLAAKRKPVKTRKKVPRNHGLGAGESMHPEGDTSRAVQEKHEQSSNEVEVKAQHYARTLRVVKKAVLEVQLLLLDGIQEYSQLRAAGRLLTKSEYADVVTERSISKLCGYALCNNHLSAENTRKGRYRISLSAKKVYDVQESSQFCHVRCLISSKEFASSLVNDRDAVKLGKSLPEIITAVRGSKSSKSKLATSKVSGPDLSGKVSHNEPDQYDSESASSSSAQVPKAIKDMKGAIDVSNVGNESCTYGSASASSSSTQVPKAVKDIKGAIDVSNLGDDRRDAKQTDLVIKEHLLEREIPTNFDYVGPSNAVEGYIPKRSYGQVPQVKAVVRVSSEGKNDPNALSELVETSISSSNKEAEMLEYGVQFFANEENGDNSPIADSIAHLLKGSTGTGTASSLVDSSEKMILASEELNSHSRGRNKFVESSKSSLQTSTSKECAGKADLQSTECDVLATDISLNTDVEKGTMNLKSALKKQRARQKHGRSVSWVDEKGGSMKEISCSPGVSESGNSSIISTILDSVSDLSSLKSAREARLASAEAVAAALTQAATAAAAGELDCNEAVARAGLSILSATHNASVAAEVSECTESFDLAEDADEDETEEEEDDDLIQKTLREQGEMRWRQVRPDDFEDDDKDDEDGYLGARNIQFHPPPTGFKAEVSMFGTIYMAFEGWISARTIAHIYGKESHEEDKFLSVGGREYSRQTMAGDAVSVEISRSFSVCLSRVLPEVVHEFHLSTPTSTIERALGRVINTMSFYEALPPFGVKQWRLVTLLLLDALSVQRLPGIVLSNNRAIMCKVSEFTGTSEVEYDAYRDVLLPSGRSPLFASLSGG</sequence>
<evidence type="ECO:0000256" key="4">
    <source>
        <dbReference type="ARBA" id="ARBA00022771"/>
    </source>
</evidence>
<dbReference type="InterPro" id="IPR007308">
    <property type="entry name" value="Rtr1/RPAP2_dom"/>
</dbReference>
<dbReference type="Proteomes" id="UP001497512">
    <property type="component" value="Chromosome 13"/>
</dbReference>
<comment type="similarity">
    <text evidence="2 11 12">Belongs to the RPAP2 family.</text>
</comment>
<dbReference type="PANTHER" id="PTHR14732">
    <property type="entry name" value="RNA POLYMERASE II SUBUNIT B1 CTD PHOSPHATASE RPAP2-RELATED"/>
    <property type="match status" value="1"/>
</dbReference>
<protein>
    <recommendedName>
        <fullName evidence="12">RNA polymerase II subunit B1 CTD phosphatase RPAP2 homolog</fullName>
        <ecNumber evidence="12">3.1.3.16</ecNumber>
    </recommendedName>
</protein>
<evidence type="ECO:0000313" key="16">
    <source>
        <dbReference type="Proteomes" id="UP001497512"/>
    </source>
</evidence>
<feature type="compositionally biased region" description="Acidic residues" evidence="13">
    <location>
        <begin position="698"/>
        <end position="708"/>
    </location>
</feature>
<evidence type="ECO:0000256" key="5">
    <source>
        <dbReference type="ARBA" id="ARBA00022801"/>
    </source>
</evidence>
<evidence type="ECO:0000256" key="2">
    <source>
        <dbReference type="ARBA" id="ARBA00005676"/>
    </source>
</evidence>
<evidence type="ECO:0000256" key="10">
    <source>
        <dbReference type="ARBA" id="ARBA00048336"/>
    </source>
</evidence>
<evidence type="ECO:0000256" key="1">
    <source>
        <dbReference type="ARBA" id="ARBA00004123"/>
    </source>
</evidence>
<comment type="catalytic activity">
    <reaction evidence="10 12">
        <text>O-phospho-L-threonyl-[protein] + H2O = L-threonyl-[protein] + phosphate</text>
        <dbReference type="Rhea" id="RHEA:47004"/>
        <dbReference type="Rhea" id="RHEA-COMP:11060"/>
        <dbReference type="Rhea" id="RHEA-COMP:11605"/>
        <dbReference type="ChEBI" id="CHEBI:15377"/>
        <dbReference type="ChEBI" id="CHEBI:30013"/>
        <dbReference type="ChEBI" id="CHEBI:43474"/>
        <dbReference type="ChEBI" id="CHEBI:61977"/>
        <dbReference type="EC" id="3.1.3.16"/>
    </reaction>
</comment>
<dbReference type="EC" id="3.1.3.16" evidence="12"/>
<dbReference type="PROSITE" id="PS51479">
    <property type="entry name" value="ZF_RTR1"/>
    <property type="match status" value="1"/>
</dbReference>
<evidence type="ECO:0000256" key="13">
    <source>
        <dbReference type="SAM" id="MobiDB-lite"/>
    </source>
</evidence>
<organism evidence="15 16">
    <name type="scientific">Sphagnum troendelagicum</name>
    <dbReference type="NCBI Taxonomy" id="128251"/>
    <lineage>
        <taxon>Eukaryota</taxon>
        <taxon>Viridiplantae</taxon>
        <taxon>Streptophyta</taxon>
        <taxon>Embryophyta</taxon>
        <taxon>Bryophyta</taxon>
        <taxon>Sphagnophytina</taxon>
        <taxon>Sphagnopsida</taxon>
        <taxon>Sphagnales</taxon>
        <taxon>Sphagnaceae</taxon>
        <taxon>Sphagnum</taxon>
    </lineage>
</organism>
<comment type="subcellular location">
    <subcellularLocation>
        <location evidence="1 12">Nucleus</location>
    </subcellularLocation>
</comment>
<evidence type="ECO:0000256" key="12">
    <source>
        <dbReference type="RuleBase" id="RU367080"/>
    </source>
</evidence>
<name>A0ABP0TPZ6_9BRYO</name>
<keyword evidence="5 12" id="KW-0378">Hydrolase</keyword>
<dbReference type="Gene3D" id="1.25.40.820">
    <property type="match status" value="1"/>
</dbReference>
<evidence type="ECO:0000256" key="8">
    <source>
        <dbReference type="ARBA" id="ARBA00023242"/>
    </source>
</evidence>
<feature type="region of interest" description="Disordered" evidence="13">
    <location>
        <begin position="659"/>
        <end position="678"/>
    </location>
</feature>
<feature type="compositionally biased region" description="Basic and acidic residues" evidence="13">
    <location>
        <begin position="683"/>
        <end position="697"/>
    </location>
</feature>
<evidence type="ECO:0000313" key="15">
    <source>
        <dbReference type="EMBL" id="CAK9201932.1"/>
    </source>
</evidence>
<dbReference type="InterPro" id="IPR038534">
    <property type="entry name" value="Rtr1/RPAP2_sf"/>
</dbReference>
<keyword evidence="6 12" id="KW-0862">Zinc</keyword>
<dbReference type="InterPro" id="IPR039693">
    <property type="entry name" value="Rtr1/RPAP2"/>
</dbReference>
<keyword evidence="16" id="KW-1185">Reference proteome</keyword>
<keyword evidence="4 12" id="KW-0863">Zinc-finger</keyword>
<accession>A0ABP0TPZ6</accession>
<feature type="compositionally biased region" description="Basic residues" evidence="13">
    <location>
        <begin position="69"/>
        <end position="84"/>
    </location>
</feature>
<evidence type="ECO:0000256" key="3">
    <source>
        <dbReference type="ARBA" id="ARBA00022723"/>
    </source>
</evidence>
<feature type="region of interest" description="Disordered" evidence="13">
    <location>
        <begin position="256"/>
        <end position="293"/>
    </location>
</feature>
<reference evidence="15" key="1">
    <citation type="submission" date="2024-02" db="EMBL/GenBank/DDBJ databases">
        <authorList>
            <consortium name="ELIXIR-Norway"/>
            <consortium name="Elixir Norway"/>
        </authorList>
    </citation>
    <scope>NUCLEOTIDE SEQUENCE</scope>
</reference>
<comment type="catalytic activity">
    <reaction evidence="9 12">
        <text>O-phospho-L-seryl-[protein] + H2O = L-seryl-[protein] + phosphate</text>
        <dbReference type="Rhea" id="RHEA:20629"/>
        <dbReference type="Rhea" id="RHEA-COMP:9863"/>
        <dbReference type="Rhea" id="RHEA-COMP:11604"/>
        <dbReference type="ChEBI" id="CHEBI:15377"/>
        <dbReference type="ChEBI" id="CHEBI:29999"/>
        <dbReference type="ChEBI" id="CHEBI:43474"/>
        <dbReference type="ChEBI" id="CHEBI:83421"/>
        <dbReference type="EC" id="3.1.3.16"/>
    </reaction>
</comment>
<feature type="compositionally biased region" description="Acidic residues" evidence="13">
    <location>
        <begin position="660"/>
        <end position="677"/>
    </location>
</feature>
<dbReference type="PANTHER" id="PTHR14732:SF0">
    <property type="entry name" value="RNA POLYMERASE II SUBUNIT B1 CTD PHOSPHATASE RPAP2-RELATED"/>
    <property type="match status" value="1"/>
</dbReference>
<keyword evidence="3 12" id="KW-0479">Metal-binding</keyword>
<keyword evidence="8 12" id="KW-0539">Nucleus</keyword>
<evidence type="ECO:0000256" key="9">
    <source>
        <dbReference type="ARBA" id="ARBA00047761"/>
    </source>
</evidence>
<feature type="compositionally biased region" description="Polar residues" evidence="13">
    <location>
        <begin position="52"/>
        <end position="62"/>
    </location>
</feature>
<dbReference type="Pfam" id="PF04181">
    <property type="entry name" value="RPAP2_Rtr1"/>
    <property type="match status" value="1"/>
</dbReference>
<feature type="region of interest" description="Disordered" evidence="13">
    <location>
        <begin position="683"/>
        <end position="708"/>
    </location>
</feature>
<feature type="compositionally biased region" description="Basic and acidic residues" evidence="13">
    <location>
        <begin position="94"/>
        <end position="116"/>
    </location>
</feature>
<dbReference type="EMBL" id="OZ019905">
    <property type="protein sequence ID" value="CAK9201932.1"/>
    <property type="molecule type" value="Genomic_DNA"/>
</dbReference>
<evidence type="ECO:0000259" key="14">
    <source>
        <dbReference type="PROSITE" id="PS51479"/>
    </source>
</evidence>
<evidence type="ECO:0000256" key="6">
    <source>
        <dbReference type="ARBA" id="ARBA00022833"/>
    </source>
</evidence>
<evidence type="ECO:0000256" key="11">
    <source>
        <dbReference type="PROSITE-ProRule" id="PRU00812"/>
    </source>
</evidence>
<feature type="domain" description="RTR1-type" evidence="14">
    <location>
        <begin position="152"/>
        <end position="237"/>
    </location>
</feature>
<gene>
    <name evidence="15" type="ORF">CSSPTR1EN2_LOCUS6154</name>
</gene>
<feature type="region of interest" description="Disordered" evidence="13">
    <location>
        <begin position="1"/>
        <end position="116"/>
    </location>
</feature>
<proteinExistence type="inferred from homology"/>
<evidence type="ECO:0000256" key="7">
    <source>
        <dbReference type="ARBA" id="ARBA00022912"/>
    </source>
</evidence>
<keyword evidence="7 12" id="KW-0904">Protein phosphatase</keyword>
<comment type="function">
    <text evidence="12">Putative RNA polymerase II subunit B1 C-terminal domain (CTD) phosphatase involved in RNA polymerase II transcription regulation.</text>
</comment>